<proteinExistence type="inferred from homology"/>
<dbReference type="InterPro" id="IPR015590">
    <property type="entry name" value="Aldehyde_DH_dom"/>
</dbReference>
<dbReference type="InterPro" id="IPR017649">
    <property type="entry name" value="SuccinylGlu_semiald_DH_AstD"/>
</dbReference>
<feature type="active site" evidence="6 7">
    <location>
        <position position="246"/>
    </location>
</feature>
<dbReference type="NCBIfam" id="NF006992">
    <property type="entry name" value="PRK09457.1"/>
    <property type="match status" value="1"/>
</dbReference>
<dbReference type="Pfam" id="PF00171">
    <property type="entry name" value="Aldedh"/>
    <property type="match status" value="1"/>
</dbReference>
<keyword evidence="2 6" id="KW-0560">Oxidoreductase</keyword>
<protein>
    <recommendedName>
        <fullName evidence="6">N-succinylglutamate 5-semialdehyde dehydrogenase</fullName>
        <ecNumber evidence="6">1.2.1.71</ecNumber>
    </recommendedName>
    <alternativeName>
        <fullName evidence="6">Succinylglutamic semialdehyde dehydrogenase</fullName>
        <shortName evidence="6">SGSD</shortName>
    </alternativeName>
</protein>
<dbReference type="PROSITE" id="PS00070">
    <property type="entry name" value="ALDEHYDE_DEHYDR_CYS"/>
    <property type="match status" value="1"/>
</dbReference>
<organism evidence="9 10">
    <name type="scientific">Acinetobacter haemolyticus ATCC 19194</name>
    <dbReference type="NCBI Taxonomy" id="707232"/>
    <lineage>
        <taxon>Bacteria</taxon>
        <taxon>Pseudomonadati</taxon>
        <taxon>Pseudomonadota</taxon>
        <taxon>Gammaproteobacteria</taxon>
        <taxon>Moraxellales</taxon>
        <taxon>Moraxellaceae</taxon>
        <taxon>Acinetobacter</taxon>
    </lineage>
</organism>
<keyword evidence="1 6" id="KW-0056">Arginine metabolism</keyword>
<dbReference type="FunFam" id="3.40.605.10:FF:000010">
    <property type="entry name" value="N-succinylglutamate 5-semialdehyde dehydrogenase"/>
    <property type="match status" value="1"/>
</dbReference>
<dbReference type="RefSeq" id="WP_004638271.1">
    <property type="nucleotide sequence ID" value="NZ_GG770435.1"/>
</dbReference>
<evidence type="ECO:0000256" key="4">
    <source>
        <dbReference type="ARBA" id="ARBA00060531"/>
    </source>
</evidence>
<dbReference type="HOGENOM" id="CLU_005391_1_0_6"/>
<evidence type="ECO:0000256" key="7">
    <source>
        <dbReference type="PROSITE-ProRule" id="PRU10007"/>
    </source>
</evidence>
<dbReference type="UniPathway" id="UPA00185">
    <property type="reaction ID" value="UER00282"/>
</dbReference>
<evidence type="ECO:0000256" key="2">
    <source>
        <dbReference type="ARBA" id="ARBA00023002"/>
    </source>
</evidence>
<evidence type="ECO:0000256" key="6">
    <source>
        <dbReference type="HAMAP-Rule" id="MF_01174"/>
    </source>
</evidence>
<accession>D4XNM5</accession>
<comment type="similarity">
    <text evidence="5 6">Belongs to the aldehyde dehydrogenase family. AstD subfamily.</text>
</comment>
<dbReference type="CDD" id="cd07095">
    <property type="entry name" value="ALDH_SGSD_AstD"/>
    <property type="match status" value="1"/>
</dbReference>
<feature type="domain" description="Aldehyde dehydrogenase" evidence="8">
    <location>
        <begin position="12"/>
        <end position="461"/>
    </location>
</feature>
<evidence type="ECO:0000256" key="1">
    <source>
        <dbReference type="ARBA" id="ARBA00022503"/>
    </source>
</evidence>
<dbReference type="PANTHER" id="PTHR11699">
    <property type="entry name" value="ALDEHYDE DEHYDROGENASE-RELATED"/>
    <property type="match status" value="1"/>
</dbReference>
<dbReference type="GO" id="GO:0043824">
    <property type="term" value="F:succinylglutamate-semialdehyde dehydrogenase activity"/>
    <property type="evidence" value="ECO:0007669"/>
    <property type="project" value="UniProtKB-EC"/>
</dbReference>
<dbReference type="Gene3D" id="3.40.309.10">
    <property type="entry name" value="Aldehyde Dehydrogenase, Chain A, domain 2"/>
    <property type="match status" value="1"/>
</dbReference>
<name>D4XNM5_ACIHA</name>
<comment type="function">
    <text evidence="6">Catalyzes the NAD-dependent reduction of succinylglutamate semialdehyde into succinylglutamate.</text>
</comment>
<dbReference type="InterPro" id="IPR016161">
    <property type="entry name" value="Ald_DH/histidinol_DH"/>
</dbReference>
<dbReference type="Proteomes" id="UP000003085">
    <property type="component" value="Unassembled WGS sequence"/>
</dbReference>
<dbReference type="GO" id="GO:0019545">
    <property type="term" value="P:L-arginine catabolic process to succinate"/>
    <property type="evidence" value="ECO:0007669"/>
    <property type="project" value="UniProtKB-UniRule"/>
</dbReference>
<evidence type="ECO:0000313" key="9">
    <source>
        <dbReference type="EMBL" id="EFF83207.1"/>
    </source>
</evidence>
<evidence type="ECO:0000259" key="8">
    <source>
        <dbReference type="Pfam" id="PF00171"/>
    </source>
</evidence>
<comment type="catalytic activity">
    <reaction evidence="6">
        <text>N-succinyl-L-glutamate 5-semialdehyde + NAD(+) + H2O = N-succinyl-L-glutamate + NADH + 2 H(+)</text>
        <dbReference type="Rhea" id="RHEA:10812"/>
        <dbReference type="ChEBI" id="CHEBI:15377"/>
        <dbReference type="ChEBI" id="CHEBI:15378"/>
        <dbReference type="ChEBI" id="CHEBI:57540"/>
        <dbReference type="ChEBI" id="CHEBI:57945"/>
        <dbReference type="ChEBI" id="CHEBI:58520"/>
        <dbReference type="ChEBI" id="CHEBI:58763"/>
        <dbReference type="EC" id="1.2.1.71"/>
    </reaction>
</comment>
<feature type="active site" evidence="6">
    <location>
        <position position="280"/>
    </location>
</feature>
<evidence type="ECO:0000313" key="10">
    <source>
        <dbReference type="Proteomes" id="UP000003085"/>
    </source>
</evidence>
<dbReference type="GO" id="GO:0019544">
    <property type="term" value="P:L-arginine catabolic process to L-glutamate"/>
    <property type="evidence" value="ECO:0007669"/>
    <property type="project" value="UniProtKB-UniRule"/>
</dbReference>
<evidence type="ECO:0000256" key="5">
    <source>
        <dbReference type="ARBA" id="ARBA00061706"/>
    </source>
</evidence>
<evidence type="ECO:0000256" key="3">
    <source>
        <dbReference type="ARBA" id="ARBA00023027"/>
    </source>
</evidence>
<dbReference type="InterPro" id="IPR016162">
    <property type="entry name" value="Ald_DH_N"/>
</dbReference>
<dbReference type="InterPro" id="IPR016163">
    <property type="entry name" value="Ald_DH_C"/>
</dbReference>
<dbReference type="FunFam" id="3.40.309.10:FF:000013">
    <property type="entry name" value="N-succinylglutamate 5-semialdehyde dehydrogenase"/>
    <property type="match status" value="1"/>
</dbReference>
<dbReference type="Gene3D" id="3.40.605.10">
    <property type="entry name" value="Aldehyde Dehydrogenase, Chain A, domain 1"/>
    <property type="match status" value="1"/>
</dbReference>
<dbReference type="EC" id="1.2.1.71" evidence="6"/>
<dbReference type="EMBL" id="ADMT01000126">
    <property type="protein sequence ID" value="EFF83207.1"/>
    <property type="molecule type" value="Genomic_DNA"/>
</dbReference>
<comment type="pathway">
    <text evidence="4 6">Amino-acid degradation; L-arginine degradation via AST pathway; L-glutamate and succinate from L-arginine: step 4/5.</text>
</comment>
<feature type="binding site" evidence="6">
    <location>
        <begin position="223"/>
        <end position="228"/>
    </location>
    <ligand>
        <name>NAD(+)</name>
        <dbReference type="ChEBI" id="CHEBI:57540"/>
    </ligand>
</feature>
<gene>
    <name evidence="6 9" type="primary">astD</name>
    <name evidence="9" type="ORF">HMP0015_1317</name>
</gene>
<dbReference type="InterPro" id="IPR029510">
    <property type="entry name" value="Ald_DH_CS_GLU"/>
</dbReference>
<dbReference type="InterPro" id="IPR016160">
    <property type="entry name" value="Ald_DH_CS_CYS"/>
</dbReference>
<reference evidence="10" key="1">
    <citation type="submission" date="2010-03" db="EMBL/GenBank/DDBJ databases">
        <title>Complete sequence of Mobiluncus curtisii ATCC 43063.</title>
        <authorList>
            <person name="Muzny D."/>
            <person name="Qin X."/>
            <person name="Deng J."/>
            <person name="Jiang H."/>
            <person name="Liu Y."/>
            <person name="Qu J."/>
            <person name="Song X.-Z."/>
            <person name="Zhang L."/>
            <person name="Thornton R."/>
            <person name="Coyle M."/>
            <person name="Francisco L."/>
            <person name="Jackson L."/>
            <person name="Javaid M."/>
            <person name="Korchina V."/>
            <person name="Kovar C."/>
            <person name="Mata R."/>
            <person name="Mathew T."/>
            <person name="Ngo R."/>
            <person name="Nguyen L."/>
            <person name="Nguyen N."/>
            <person name="Okwuonu G."/>
            <person name="Ongeri F."/>
            <person name="Pham C."/>
            <person name="Simmons D."/>
            <person name="Wilczek-Boney K."/>
            <person name="Hale W."/>
            <person name="Jakkamsetti A."/>
            <person name="Pham P."/>
            <person name="Ruth R."/>
            <person name="San Lucas F."/>
            <person name="Warren J."/>
            <person name="Zhang J."/>
            <person name="Zhao Z."/>
            <person name="Zhou C."/>
            <person name="Zhu D."/>
            <person name="Lee S."/>
            <person name="Bess C."/>
            <person name="Blankenburg K."/>
            <person name="Forbes L."/>
            <person name="Fu Q."/>
            <person name="Gubbala S."/>
            <person name="Hirani K."/>
            <person name="Jayaseelan J.C."/>
            <person name="Lara F."/>
            <person name="Munidasa M."/>
            <person name="Palculict T."/>
            <person name="Patil S."/>
            <person name="Pu L.-L."/>
            <person name="Saada N."/>
            <person name="Tang L."/>
            <person name="Weissenberger G."/>
            <person name="Zhu Y."/>
            <person name="Hemphill L."/>
            <person name="Shang Y."/>
            <person name="Youmans B."/>
            <person name="Ayvaz T."/>
            <person name="Ross M."/>
            <person name="Santibanez J."/>
            <person name="Aqrawi P."/>
            <person name="Gross S."/>
            <person name="Joshi V."/>
            <person name="Fowler G."/>
            <person name="Nazareth L."/>
            <person name="Reid J."/>
            <person name="Worley K."/>
            <person name="Petrosino J."/>
            <person name="Highlander S."/>
            <person name="Gibbs R."/>
            <person name="Gibbs R."/>
        </authorList>
    </citation>
    <scope>NUCLEOTIDE SEQUENCE [LARGE SCALE GENOMIC DNA]</scope>
    <source>
        <strain evidence="10">ATCC 19194</strain>
    </source>
</reference>
<dbReference type="SUPFAM" id="SSF53720">
    <property type="entry name" value="ALDH-like"/>
    <property type="match status" value="1"/>
</dbReference>
<sequence length="489" mass="52371">MSQGALLINGAWVQGKGTSFIKTNPVSNQQIWAGHEANLVDVDTACAAARDAFPAWARLGLERRIEIIERFASLLEQNKNQLAQVISQETSKPLWETLTEVQSMIGKVAISIRAYHQRTGFSETEMPDGIASLRHRPHGVLAVFGPYNFPGHLPNGHIVPALIAGNTVVFKPSELTPWTAEETAKLWQQAGLPKGVLNLVQGGRTTGEALAAAEQIDGLLFTGSANTGYHLHKQMAGAPEKILALEMGGNNALIIDEATDIDAVVNLAIQSAFVSAGQRCTCARRIIVKHGVNGDAFIQRFVEVAKNLVIGAWDAEPQPFMGGVISAHAADQMMAAQSKLIALGAKPLIEMTRPQADSSLLTAGILDVSEVNAIPDDEYFGPLTTIYRYQDFDEALKIANNTRFGLAVGLVSPDRELFDRVLIEARAGIVNWNKPLTGASSAAPFGGVGASGNHRASAFYAADYSAWPMASLESDHVILPSKLSPGIVL</sequence>
<keyword evidence="3 6" id="KW-0520">NAD</keyword>
<dbReference type="NCBIfam" id="TIGR03240">
    <property type="entry name" value="arg_catab_astD"/>
    <property type="match status" value="1"/>
</dbReference>
<dbReference type="PROSITE" id="PS00687">
    <property type="entry name" value="ALDEHYDE_DEHYDR_GLU"/>
    <property type="match status" value="1"/>
</dbReference>
<dbReference type="HAMAP" id="MF_01174">
    <property type="entry name" value="Aldedh_AstD"/>
    <property type="match status" value="1"/>
</dbReference>
<comment type="caution">
    <text evidence="9">The sequence shown here is derived from an EMBL/GenBank/DDBJ whole genome shotgun (WGS) entry which is preliminary data.</text>
</comment>
<dbReference type="AlphaFoldDB" id="D4XNM5"/>